<comment type="caution">
    <text evidence="23">The sequence shown here is derived from an EMBL/GenBank/DDBJ whole genome shotgun (WGS) entry which is preliminary data.</text>
</comment>
<dbReference type="FunFam" id="1.10.10.1100:FF:000002">
    <property type="entry name" value="Nitrite reductase large subunit"/>
    <property type="match status" value="1"/>
</dbReference>
<dbReference type="InterPro" id="IPR041575">
    <property type="entry name" value="Rubredoxin_C"/>
</dbReference>
<dbReference type="PRINTS" id="PR00397">
    <property type="entry name" value="SIROHAEM"/>
</dbReference>
<evidence type="ECO:0000256" key="8">
    <source>
        <dbReference type="ARBA" id="ARBA00022723"/>
    </source>
</evidence>
<keyword evidence="10" id="KW-0560">Oxidoreductase</keyword>
<dbReference type="FunFam" id="3.30.390.30:FF:000006">
    <property type="entry name" value="Nitrite reductase large subunit"/>
    <property type="match status" value="1"/>
</dbReference>
<dbReference type="Gene3D" id="3.90.480.20">
    <property type="match status" value="1"/>
</dbReference>
<dbReference type="FunFam" id="3.50.50.60:FF:000033">
    <property type="entry name" value="Nitrite reductase [NAD(P)H], large subunit"/>
    <property type="match status" value="1"/>
</dbReference>
<dbReference type="InterPro" id="IPR012744">
    <property type="entry name" value="Nitri_red_NirB"/>
</dbReference>
<dbReference type="InterPro" id="IPR023753">
    <property type="entry name" value="FAD/NAD-binding_dom"/>
</dbReference>
<dbReference type="GO" id="GO:0020037">
    <property type="term" value="F:heme binding"/>
    <property type="evidence" value="ECO:0007669"/>
    <property type="project" value="InterPro"/>
</dbReference>
<dbReference type="SUPFAM" id="SSF56014">
    <property type="entry name" value="Nitrite and sulphite reductase 4Fe-4S domain-like"/>
    <property type="match status" value="1"/>
</dbReference>
<dbReference type="GO" id="GO:0051539">
    <property type="term" value="F:4 iron, 4 sulfur cluster binding"/>
    <property type="evidence" value="ECO:0007669"/>
    <property type="project" value="UniProtKB-KW"/>
</dbReference>
<dbReference type="OrthoDB" id="9768666at2"/>
<evidence type="ECO:0000256" key="17">
    <source>
        <dbReference type="PIRSR" id="PIRSR037149-1"/>
    </source>
</evidence>
<reference evidence="23 24" key="1">
    <citation type="submission" date="2019-06" db="EMBL/GenBank/DDBJ databases">
        <authorList>
            <person name="Yang Y."/>
        </authorList>
    </citation>
    <scope>NUCLEOTIDE SEQUENCE [LARGE SCALE GENOMIC DNA]</scope>
    <source>
        <strain evidence="23 24">BIT-26</strain>
    </source>
</reference>
<proteinExistence type="inferred from homology"/>
<evidence type="ECO:0000259" key="20">
    <source>
        <dbReference type="Pfam" id="PF04324"/>
    </source>
</evidence>
<dbReference type="GO" id="GO:0015980">
    <property type="term" value="P:energy derivation by oxidation of organic compounds"/>
    <property type="evidence" value="ECO:0007669"/>
    <property type="project" value="UniProtKB-ARBA"/>
</dbReference>
<evidence type="ECO:0000256" key="16">
    <source>
        <dbReference type="PIRNR" id="PIRNR037149"/>
    </source>
</evidence>
<dbReference type="Gene3D" id="3.50.50.60">
    <property type="entry name" value="FAD/NAD(P)-binding domain"/>
    <property type="match status" value="2"/>
</dbReference>
<keyword evidence="11 17" id="KW-0408">Iron</keyword>
<keyword evidence="4 17" id="KW-0004">4Fe-4S</keyword>
<keyword evidence="6 16" id="KW-0285">Flavoprotein</keyword>
<evidence type="ECO:0000256" key="13">
    <source>
        <dbReference type="ARBA" id="ARBA00023063"/>
    </source>
</evidence>
<dbReference type="CDD" id="cd19943">
    <property type="entry name" value="NirB_Fer2_BFD-like_1"/>
    <property type="match status" value="1"/>
</dbReference>
<dbReference type="InterPro" id="IPR041854">
    <property type="entry name" value="BFD-like_2Fe2S-bd_dom_sf"/>
</dbReference>
<dbReference type="InterPro" id="IPR006067">
    <property type="entry name" value="NO2/SO3_Rdtase_4Fe4S_dom"/>
</dbReference>
<feature type="domain" description="FAD/NAD(P)-binding" evidence="21">
    <location>
        <begin position="5"/>
        <end position="303"/>
    </location>
</feature>
<evidence type="ECO:0000259" key="22">
    <source>
        <dbReference type="Pfam" id="PF18267"/>
    </source>
</evidence>
<dbReference type="Gene3D" id="3.30.413.10">
    <property type="entry name" value="Sulfite Reductase Hemoprotein, domain 1"/>
    <property type="match status" value="1"/>
</dbReference>
<dbReference type="Pfam" id="PF18267">
    <property type="entry name" value="Rubredoxin_C"/>
    <property type="match status" value="1"/>
</dbReference>
<feature type="domain" description="NADH-rubredoxin oxidoreductase C-terminal" evidence="22">
    <location>
        <begin position="319"/>
        <end position="388"/>
    </location>
</feature>
<dbReference type="NCBIfam" id="TIGR02374">
    <property type="entry name" value="nitri_red_nirB"/>
    <property type="match status" value="1"/>
</dbReference>
<evidence type="ECO:0000259" key="18">
    <source>
        <dbReference type="Pfam" id="PF01077"/>
    </source>
</evidence>
<dbReference type="Proteomes" id="UP000319523">
    <property type="component" value="Unassembled WGS sequence"/>
</dbReference>
<dbReference type="SUPFAM" id="SSF55124">
    <property type="entry name" value="Nitrite/Sulfite reductase N-terminal domain-like"/>
    <property type="match status" value="1"/>
</dbReference>
<dbReference type="InterPro" id="IPR045854">
    <property type="entry name" value="NO2/SO3_Rdtase_4Fe4S_sf"/>
</dbReference>
<dbReference type="GO" id="GO:0042128">
    <property type="term" value="P:nitrate assimilation"/>
    <property type="evidence" value="ECO:0007669"/>
    <property type="project" value="UniProtKB-UniRule"/>
</dbReference>
<keyword evidence="13 16" id="KW-0534">Nitrate assimilation</keyword>
<evidence type="ECO:0000256" key="5">
    <source>
        <dbReference type="ARBA" id="ARBA00022617"/>
    </source>
</evidence>
<feature type="binding site" evidence="17">
    <location>
        <position position="639"/>
    </location>
    <ligand>
        <name>[4Fe-4S] cluster</name>
        <dbReference type="ChEBI" id="CHEBI:49883"/>
    </ligand>
</feature>
<comment type="pathway">
    <text evidence="2">Nitrogen metabolism; nitrate reduction (assimilation).</text>
</comment>
<dbReference type="EMBL" id="VHQI01000006">
    <property type="protein sequence ID" value="TPW42109.1"/>
    <property type="molecule type" value="Genomic_DNA"/>
</dbReference>
<evidence type="ECO:0000256" key="4">
    <source>
        <dbReference type="ARBA" id="ARBA00022485"/>
    </source>
</evidence>
<evidence type="ECO:0000313" key="24">
    <source>
        <dbReference type="Proteomes" id="UP000319523"/>
    </source>
</evidence>
<dbReference type="InterPro" id="IPR007419">
    <property type="entry name" value="BFD-like_2Fe2S-bd_dom"/>
</dbReference>
<dbReference type="GO" id="GO:0046872">
    <property type="term" value="F:metal ion binding"/>
    <property type="evidence" value="ECO:0007669"/>
    <property type="project" value="UniProtKB-KW"/>
</dbReference>
<evidence type="ECO:0000256" key="1">
    <source>
        <dbReference type="ARBA" id="ARBA00001974"/>
    </source>
</evidence>
<sequence length="847" mass="93435">MSTVKLAIIGNGMVGHRFIEELIDKAEPGQFDITVFCEEPRVAYDRVHLSAYFSHHTVEELSLVREGYYEKHGIHLLLGERAITLNRKEKVIHSSSGRAVVYDKLIMATGSYPWIPPIKGSDGPDCFVYRTIEDLNAIEECSRRSKSGAVIGGGLLGLEAAGALKNLGIETHVIEFAPVLMAEQLDAMGGSQLRRKIEQMGVQVHTSKNTQNIVHHAKGKTLEFADGSELDVDFVVFSTGIRAQDKLARQSDLPVGARGGILINDFCQSADPDIYAIGECAAWNEKIFGLVAPGYKMAQVASDHLLGRENRFAGADMSAKLKLLGVDVGGIGDAHGRTPGARSYVYLNEKSGVYKRLVVSQDNKYLLGAVLVGDTSDYGQLLQLMLNQVALPDHPDGLILPSHAGSEKPVLGVDSLPESAQICSCFDVSKGDIIKAVAQGCHTVAAIKAETRAGTGCGGCIPLITQVLNAELSRQGIEVNNHLCEHFAWSRQELYHLIRVEGIKSFDELLTKYGKGYGCEICKPTIGSLLASCWNDYILQPQHTPLQETNDNFLGNIQKDGTYSVIPRSAGGEITPEGLVAIGRIARQYNLYTKITGSQRIGLFGVQKDDLPAIWSQLIDAGFETGHAYAKALRMAKTCVGSTWCRYGVGDSLGFGIELENRYKGIRTPHKMKFGVSGCTRECAEAQGKDVGIIATDKGWNLYVCGNGGMKPRHADLLAADLDRETLLRYLDRFMMFYIRTADKLQRTSLWLESLDGGIDYLRSIVIDDKLGLNEQLEADMQQLRDRVICEWKATLEHPELQKRFAHFINSPQRDPLVQMVNIREQHRPARPHERIEVKLLEEEERA</sequence>
<comment type="cofactor">
    <cofactor evidence="17">
        <name>siroheme</name>
        <dbReference type="ChEBI" id="CHEBI:60052"/>
    </cofactor>
    <text evidence="17">Binds 1 siroheme per subunit.</text>
</comment>
<evidence type="ECO:0000256" key="15">
    <source>
        <dbReference type="ARBA" id="ARBA00064211"/>
    </source>
</evidence>
<dbReference type="Pfam" id="PF04324">
    <property type="entry name" value="Fer2_BFD"/>
    <property type="match status" value="1"/>
</dbReference>
<dbReference type="PRINTS" id="PR00411">
    <property type="entry name" value="PNDRDTASEI"/>
</dbReference>
<dbReference type="InterPro" id="IPR036136">
    <property type="entry name" value="Nit/Sulf_reduc_fer-like_dom_sf"/>
</dbReference>
<keyword evidence="24" id="KW-1185">Reference proteome</keyword>
<dbReference type="NCBIfam" id="NF011565">
    <property type="entry name" value="PRK14989.1"/>
    <property type="match status" value="1"/>
</dbReference>
<evidence type="ECO:0000259" key="21">
    <source>
        <dbReference type="Pfam" id="PF07992"/>
    </source>
</evidence>
<evidence type="ECO:0000256" key="2">
    <source>
        <dbReference type="ARBA" id="ARBA00005096"/>
    </source>
</evidence>
<evidence type="ECO:0000256" key="3">
    <source>
        <dbReference type="ARBA" id="ARBA00010429"/>
    </source>
</evidence>
<dbReference type="PRINTS" id="PR00368">
    <property type="entry name" value="FADPNR"/>
</dbReference>
<feature type="binding site" evidence="17">
    <location>
        <position position="645"/>
    </location>
    <ligand>
        <name>[4Fe-4S] cluster</name>
        <dbReference type="ChEBI" id="CHEBI:49883"/>
    </ligand>
</feature>
<evidence type="ECO:0000313" key="23">
    <source>
        <dbReference type="EMBL" id="TPW42109.1"/>
    </source>
</evidence>
<keyword evidence="5 17" id="KW-0349">Heme</keyword>
<keyword evidence="12 17" id="KW-0411">Iron-sulfur</keyword>
<evidence type="ECO:0000259" key="19">
    <source>
        <dbReference type="Pfam" id="PF03460"/>
    </source>
</evidence>
<feature type="binding site" description="axial binding residue" evidence="17">
    <location>
        <position position="683"/>
    </location>
    <ligand>
        <name>siroheme</name>
        <dbReference type="ChEBI" id="CHEBI:60052"/>
    </ligand>
    <ligandPart>
        <name>Fe</name>
        <dbReference type="ChEBI" id="CHEBI:18248"/>
    </ligandPart>
</feature>
<comment type="cofactor">
    <cofactor evidence="14">
        <name>[2Fe-2S] cluster</name>
        <dbReference type="ChEBI" id="CHEBI:190135"/>
    </cofactor>
</comment>
<dbReference type="RefSeq" id="WP_141176452.1">
    <property type="nucleotide sequence ID" value="NZ_JBHUFX010000002.1"/>
</dbReference>
<dbReference type="AlphaFoldDB" id="A0A506V9E3"/>
<dbReference type="Pfam" id="PF01077">
    <property type="entry name" value="NIR_SIR"/>
    <property type="match status" value="1"/>
</dbReference>
<accession>A0A506V9E3</accession>
<dbReference type="SUPFAM" id="SSF51905">
    <property type="entry name" value="FAD/NAD(P)-binding domain"/>
    <property type="match status" value="2"/>
</dbReference>
<keyword evidence="7" id="KW-0001">2Fe-2S</keyword>
<feature type="domain" description="Nitrite/sulphite reductase 4Fe-4S" evidence="18">
    <location>
        <begin position="631"/>
        <end position="762"/>
    </location>
</feature>
<dbReference type="InterPro" id="IPR006066">
    <property type="entry name" value="NO2/SO3_Rdtase_FeS/sirohaem_BS"/>
</dbReference>
<dbReference type="GO" id="GO:0050660">
    <property type="term" value="F:flavin adenine dinucleotide binding"/>
    <property type="evidence" value="ECO:0007669"/>
    <property type="project" value="UniProtKB-UniRule"/>
</dbReference>
<dbReference type="InterPro" id="IPR005117">
    <property type="entry name" value="NiRdtase/SiRdtase_haem-b_fer"/>
</dbReference>
<dbReference type="InterPro" id="IPR017121">
    <property type="entry name" value="Nitrite_Rdtase_lsu"/>
</dbReference>
<dbReference type="InterPro" id="IPR016156">
    <property type="entry name" value="FAD/NAD-linked_Rdtase_dimer_sf"/>
</dbReference>
<dbReference type="PANTHER" id="PTHR43809">
    <property type="entry name" value="NITRITE REDUCTASE (NADH) LARGE SUBUNIT"/>
    <property type="match status" value="1"/>
</dbReference>
<feature type="domain" description="BFD-like [2Fe-2S]-binding" evidence="20">
    <location>
        <begin position="422"/>
        <end position="469"/>
    </location>
</feature>
<dbReference type="Gene3D" id="1.10.10.1100">
    <property type="entry name" value="BFD-like [2Fe-2S]-binding domain"/>
    <property type="match status" value="1"/>
</dbReference>
<name>A0A506V9E3_9GAMM</name>
<evidence type="ECO:0000256" key="6">
    <source>
        <dbReference type="ARBA" id="ARBA00022630"/>
    </source>
</evidence>
<organism evidence="23 24">
    <name type="scientific">Mixta tenebrionis</name>
    <dbReference type="NCBI Taxonomy" id="2562439"/>
    <lineage>
        <taxon>Bacteria</taxon>
        <taxon>Pseudomonadati</taxon>
        <taxon>Pseudomonadota</taxon>
        <taxon>Gammaproteobacteria</taxon>
        <taxon>Enterobacterales</taxon>
        <taxon>Erwiniaceae</taxon>
        <taxon>Mixta</taxon>
    </lineage>
</organism>
<dbReference type="InterPro" id="IPR052034">
    <property type="entry name" value="NasD-like"/>
</dbReference>
<comment type="cofactor">
    <cofactor evidence="17">
        <name>[4Fe-4S] cluster</name>
        <dbReference type="ChEBI" id="CHEBI:49883"/>
    </cofactor>
    <text evidence="17">Binds 1 [4Fe-4S] cluster per subunit.</text>
</comment>
<evidence type="ECO:0000256" key="14">
    <source>
        <dbReference type="ARBA" id="ARBA00034078"/>
    </source>
</evidence>
<dbReference type="Pfam" id="PF07992">
    <property type="entry name" value="Pyr_redox_2"/>
    <property type="match status" value="1"/>
</dbReference>
<evidence type="ECO:0000256" key="11">
    <source>
        <dbReference type="ARBA" id="ARBA00023004"/>
    </source>
</evidence>
<comment type="subunit">
    <text evidence="15">Homodimer which associates with NirD.</text>
</comment>
<dbReference type="GO" id="GO:0051537">
    <property type="term" value="F:2 iron, 2 sulfur cluster binding"/>
    <property type="evidence" value="ECO:0007669"/>
    <property type="project" value="UniProtKB-KW"/>
</dbReference>
<protein>
    <submittedName>
        <fullName evidence="23">Nitrite reductase large subunit</fullName>
    </submittedName>
</protein>
<evidence type="ECO:0000256" key="9">
    <source>
        <dbReference type="ARBA" id="ARBA00022827"/>
    </source>
</evidence>
<comment type="cofactor">
    <cofactor evidence="1 16">
        <name>FAD</name>
        <dbReference type="ChEBI" id="CHEBI:57692"/>
    </cofactor>
</comment>
<dbReference type="Gene3D" id="3.30.390.30">
    <property type="match status" value="1"/>
</dbReference>
<feature type="domain" description="Nitrite/Sulfite reductase ferredoxin-like" evidence="19">
    <location>
        <begin position="558"/>
        <end position="618"/>
    </location>
</feature>
<gene>
    <name evidence="23" type="ORF">FKM52_12200</name>
</gene>
<dbReference type="PROSITE" id="PS00365">
    <property type="entry name" value="NIR_SIR"/>
    <property type="match status" value="1"/>
</dbReference>
<dbReference type="GO" id="GO:0098809">
    <property type="term" value="F:nitrite reductase activity"/>
    <property type="evidence" value="ECO:0007669"/>
    <property type="project" value="InterPro"/>
</dbReference>
<evidence type="ECO:0000256" key="12">
    <source>
        <dbReference type="ARBA" id="ARBA00023014"/>
    </source>
</evidence>
<dbReference type="CDD" id="cd19944">
    <property type="entry name" value="NirB_Fer2_BFD-like_2"/>
    <property type="match status" value="1"/>
</dbReference>
<dbReference type="InterPro" id="IPR036188">
    <property type="entry name" value="FAD/NAD-bd_sf"/>
</dbReference>
<feature type="binding site" evidence="17">
    <location>
        <position position="683"/>
    </location>
    <ligand>
        <name>[4Fe-4S] cluster</name>
        <dbReference type="ChEBI" id="CHEBI:49883"/>
    </ligand>
</feature>
<feature type="binding site" evidence="17">
    <location>
        <position position="679"/>
    </location>
    <ligand>
        <name>[4Fe-4S] cluster</name>
        <dbReference type="ChEBI" id="CHEBI:49883"/>
    </ligand>
</feature>
<dbReference type="PANTHER" id="PTHR43809:SF1">
    <property type="entry name" value="NITRITE REDUCTASE (NADH) LARGE SUBUNIT"/>
    <property type="match status" value="1"/>
</dbReference>
<comment type="similarity">
    <text evidence="3">Belongs to the nitrite and sulfite reductase 4Fe-4S domain family.</text>
</comment>
<evidence type="ECO:0000256" key="10">
    <source>
        <dbReference type="ARBA" id="ARBA00023002"/>
    </source>
</evidence>
<evidence type="ECO:0000256" key="7">
    <source>
        <dbReference type="ARBA" id="ARBA00022714"/>
    </source>
</evidence>
<dbReference type="UniPathway" id="UPA00653"/>
<keyword evidence="8 17" id="KW-0479">Metal-binding</keyword>
<dbReference type="GO" id="GO:0050661">
    <property type="term" value="F:NADP binding"/>
    <property type="evidence" value="ECO:0007669"/>
    <property type="project" value="UniProtKB-UniRule"/>
</dbReference>
<keyword evidence="9 16" id="KW-0274">FAD</keyword>
<dbReference type="Pfam" id="PF03460">
    <property type="entry name" value="NIR_SIR_ferr"/>
    <property type="match status" value="1"/>
</dbReference>
<dbReference type="PIRSF" id="PIRSF037149">
    <property type="entry name" value="NirB"/>
    <property type="match status" value="1"/>
</dbReference>
<dbReference type="FunFam" id="3.30.413.10:FF:000007">
    <property type="entry name" value="Nitrite reductase [NAD(P)H] large subunit"/>
    <property type="match status" value="1"/>
</dbReference>